<dbReference type="PANTHER" id="PTHR43425:SF2">
    <property type="entry name" value="OXYGEN-INSENSITIVE NADPH NITROREDUCTASE"/>
    <property type="match status" value="1"/>
</dbReference>
<evidence type="ECO:0000313" key="8">
    <source>
        <dbReference type="Proteomes" id="UP000214355"/>
    </source>
</evidence>
<evidence type="ECO:0000313" key="7">
    <source>
        <dbReference type="EMBL" id="SDU80704.1"/>
    </source>
</evidence>
<evidence type="ECO:0000256" key="5">
    <source>
        <dbReference type="PIRNR" id="PIRNR005426"/>
    </source>
</evidence>
<protein>
    <recommendedName>
        <fullName evidence="6">Nitroreductase domain-containing protein</fullName>
    </recommendedName>
</protein>
<dbReference type="GeneID" id="65345016"/>
<keyword evidence="5" id="KW-0521">NADP</keyword>
<name>A0A1H2LIR5_9ACTO</name>
<evidence type="ECO:0000259" key="6">
    <source>
        <dbReference type="Pfam" id="PF00881"/>
    </source>
</evidence>
<keyword evidence="8" id="KW-1185">Reference proteome</keyword>
<dbReference type="Proteomes" id="UP000214355">
    <property type="component" value="Chromosome I"/>
</dbReference>
<organism evidence="7 8">
    <name type="scientific">Arcanobacterium phocae</name>
    <dbReference type="NCBI Taxonomy" id="131112"/>
    <lineage>
        <taxon>Bacteria</taxon>
        <taxon>Bacillati</taxon>
        <taxon>Actinomycetota</taxon>
        <taxon>Actinomycetes</taxon>
        <taxon>Actinomycetales</taxon>
        <taxon>Actinomycetaceae</taxon>
        <taxon>Arcanobacterium</taxon>
    </lineage>
</organism>
<dbReference type="RefSeq" id="WP_091281232.1">
    <property type="nucleotide sequence ID" value="NZ_JABAPK010000002.1"/>
</dbReference>
<sequence>MDNTIETQLSHRSIREFTDREVAADTLATLFEVAMRTSTSRGFQHAGLIRIRDSKIKEALACIGNQPYIARAPELIVAVADTRRSVRILEEKGADPTPAKSMDAFREGFTDAVLMLQNMSVAAESMGLGATLLGSILNNIPELIKTLKLPQFTFPVLGIMLGYPAQEPQLKPRIPARLRVMEDVYQEPDSWIDTLTGYDKQMTTYYDTRDMNQRSDTFTDQVVRKLQTTPVKDAFFEYVIAQGFGSRLK</sequence>
<evidence type="ECO:0000256" key="1">
    <source>
        <dbReference type="ARBA" id="ARBA00008366"/>
    </source>
</evidence>
<dbReference type="InterPro" id="IPR000415">
    <property type="entry name" value="Nitroreductase-like"/>
</dbReference>
<dbReference type="SUPFAM" id="SSF55469">
    <property type="entry name" value="FMN-dependent nitroreductase-like"/>
    <property type="match status" value="1"/>
</dbReference>
<accession>A0A1H2LIR5</accession>
<dbReference type="OrthoDB" id="3181400at2"/>
<dbReference type="Gene3D" id="3.40.109.10">
    <property type="entry name" value="NADH Oxidase"/>
    <property type="match status" value="1"/>
</dbReference>
<dbReference type="CDD" id="cd02146">
    <property type="entry name" value="NfsA-like"/>
    <property type="match status" value="1"/>
</dbReference>
<comment type="similarity">
    <text evidence="1 5">Belongs to the flavin oxidoreductase frp family.</text>
</comment>
<dbReference type="InterPro" id="IPR029479">
    <property type="entry name" value="Nitroreductase"/>
</dbReference>
<keyword evidence="3 5" id="KW-0288">FMN</keyword>
<dbReference type="PANTHER" id="PTHR43425">
    <property type="entry name" value="OXYGEN-INSENSITIVE NADPH NITROREDUCTASE"/>
    <property type="match status" value="1"/>
</dbReference>
<evidence type="ECO:0000256" key="2">
    <source>
        <dbReference type="ARBA" id="ARBA00022630"/>
    </source>
</evidence>
<dbReference type="GO" id="GO:0016491">
    <property type="term" value="F:oxidoreductase activity"/>
    <property type="evidence" value="ECO:0007669"/>
    <property type="project" value="UniProtKB-UniRule"/>
</dbReference>
<proteinExistence type="inferred from homology"/>
<keyword evidence="2 5" id="KW-0285">Flavoprotein</keyword>
<dbReference type="STRING" id="131112.SAMN04489737_1283"/>
<reference evidence="8" key="1">
    <citation type="submission" date="2016-10" db="EMBL/GenBank/DDBJ databases">
        <authorList>
            <person name="Varghese N."/>
            <person name="Submissions S."/>
        </authorList>
    </citation>
    <scope>NUCLEOTIDE SEQUENCE [LARGE SCALE GENOMIC DNA]</scope>
    <source>
        <strain evidence="8">DSM 10002</strain>
    </source>
</reference>
<dbReference type="PIRSF" id="PIRSF005426">
    <property type="entry name" value="Frp"/>
    <property type="match status" value="1"/>
</dbReference>
<evidence type="ECO:0000256" key="4">
    <source>
        <dbReference type="ARBA" id="ARBA00023002"/>
    </source>
</evidence>
<dbReference type="InterPro" id="IPR016446">
    <property type="entry name" value="Flavin_OxRdtase_Frp"/>
</dbReference>
<keyword evidence="4 5" id="KW-0560">Oxidoreductase</keyword>
<dbReference type="Pfam" id="PF00881">
    <property type="entry name" value="Nitroreductase"/>
    <property type="match status" value="1"/>
</dbReference>
<dbReference type="AlphaFoldDB" id="A0A1H2LIR5"/>
<feature type="domain" description="Nitroreductase" evidence="6">
    <location>
        <begin position="10"/>
        <end position="163"/>
    </location>
</feature>
<dbReference type="EMBL" id="LT629804">
    <property type="protein sequence ID" value="SDU80704.1"/>
    <property type="molecule type" value="Genomic_DNA"/>
</dbReference>
<gene>
    <name evidence="7" type="ORF">SAMN04489737_1283</name>
</gene>
<evidence type="ECO:0000256" key="3">
    <source>
        <dbReference type="ARBA" id="ARBA00022643"/>
    </source>
</evidence>